<dbReference type="CDD" id="cd18809">
    <property type="entry name" value="SF1_C_RecD"/>
    <property type="match status" value="1"/>
</dbReference>
<dbReference type="Pfam" id="PF13604">
    <property type="entry name" value="AAA_30"/>
    <property type="match status" value="1"/>
</dbReference>
<gene>
    <name evidence="3 7" type="primary">recD2</name>
    <name evidence="7" type="ORF">DNHGIG_10840</name>
</gene>
<evidence type="ECO:0000256" key="3">
    <source>
        <dbReference type="HAMAP-Rule" id="MF_01488"/>
    </source>
</evidence>
<dbReference type="HAMAP" id="MF_01488">
    <property type="entry name" value="RecD2"/>
    <property type="match status" value="1"/>
</dbReference>
<dbReference type="Gene3D" id="2.30.30.940">
    <property type="match status" value="1"/>
</dbReference>
<dbReference type="GO" id="GO:0009338">
    <property type="term" value="C:exodeoxyribonuclease V complex"/>
    <property type="evidence" value="ECO:0007669"/>
    <property type="project" value="TreeGrafter"/>
</dbReference>
<organism evidence="7 8">
    <name type="scientific">Collibacillus ludicampi</name>
    <dbReference type="NCBI Taxonomy" id="2771369"/>
    <lineage>
        <taxon>Bacteria</taxon>
        <taxon>Bacillati</taxon>
        <taxon>Bacillota</taxon>
        <taxon>Bacilli</taxon>
        <taxon>Bacillales</taxon>
        <taxon>Alicyclobacillaceae</taxon>
        <taxon>Collibacillus</taxon>
    </lineage>
</organism>
<dbReference type="Pfam" id="PF13538">
    <property type="entry name" value="UvrD_C_2"/>
    <property type="match status" value="1"/>
</dbReference>
<dbReference type="Pfam" id="PF23139">
    <property type="entry name" value="OB_YrrC"/>
    <property type="match status" value="1"/>
</dbReference>
<dbReference type="Gene3D" id="1.10.150.20">
    <property type="entry name" value="5' to 3' exonuclease, C-terminal subdomain"/>
    <property type="match status" value="1"/>
</dbReference>
<dbReference type="RefSeq" id="WP_282198728.1">
    <property type="nucleotide sequence ID" value="NZ_BOQE01000001.1"/>
</dbReference>
<evidence type="ECO:0000313" key="7">
    <source>
        <dbReference type="EMBL" id="GIM45535.1"/>
    </source>
</evidence>
<dbReference type="InterPro" id="IPR041451">
    <property type="entry name" value="RecD2_SH13"/>
</dbReference>
<dbReference type="InterPro" id="IPR010994">
    <property type="entry name" value="RuvA_2-like"/>
</dbReference>
<sequence>METIEGTVERITYYHEETHYTVAKVADEQGNRITIVGVLPGLSAGETVRLKGQWVKHKEYGRQFQAESWERLPPVTLQGIERFLGSGMIKGIGPSTAKKLVNTFGMDTLRVIAEESWRLLEVDGIGKVKAERIVEGYRQHQDIQEIMVYLQSHEISPSLAAKIYQVYGQETIAKLEENPYRLAEDVHGIGFKTADLLAKRLGVSSDSPARTMVAIKHILRQAAEEGHVFLPKRTLLARASELLGVNQTIVEEALNRLCETRDVRMTAWKEEAPVYLTHLYYAERGVADRLLQLLHRRHEEDREGEQKRALGHERTNQTGSSTWAEGGAPADEGITLAPAQRAAVAAVFTASLLVVTGGPGTGKTTTVRAMIKALESRGYQVVLAAPTGRAAKRMTESTGVPAKTLHRLLEFSKGDGGGWRFQRNEDQPLEGDVFIIDEASMLDLSLTYHLLKALPRGAKLIFVGDVDQLPSVGAGQVLADMIQSGVVPVVRLTTIFRQAEASMIVQNAHRIQQGLPLVMRRDGDFFFMEAERPDMVVELIMDLNRRRLPKYIQGDPIEDVQVLVPMRRGLLGVEHLNERLQDVLNPPSKGKPSLTSGGRTLRVGDKVMQVRNNYQKEIFNGDVGRITRIDEEEGEVSVTFPDIPESREIVYTTSELDELALAYAVTVHKSQGSEYPVVILPLTMQHYMMLQRNLFYTAVTRAKKLVVVVGQRRAVAKAIEHATAARRYSLLVERLRGEYNG</sequence>
<dbReference type="GO" id="GO:0006281">
    <property type="term" value="P:DNA repair"/>
    <property type="evidence" value="ECO:0007669"/>
    <property type="project" value="InterPro"/>
</dbReference>
<comment type="caution">
    <text evidence="7">The sequence shown here is derived from an EMBL/GenBank/DDBJ whole genome shotgun (WGS) entry which is preliminary data.</text>
</comment>
<dbReference type="InterPro" id="IPR029493">
    <property type="entry name" value="RecD2-like_HHH"/>
</dbReference>
<dbReference type="Gene3D" id="1.10.10.2220">
    <property type="match status" value="1"/>
</dbReference>
<dbReference type="InterPro" id="IPR050534">
    <property type="entry name" value="Coronavir_polyprotein_1ab"/>
</dbReference>
<protein>
    <recommendedName>
        <fullName evidence="3">ATP-dependent RecD2 DNA helicase</fullName>
        <ecNumber evidence="3">5.6.2.3</ecNumber>
    </recommendedName>
    <alternativeName>
        <fullName evidence="3">DNA 5'-3' helicase subunit RecD2</fullName>
    </alternativeName>
</protein>
<dbReference type="SUPFAM" id="SSF47781">
    <property type="entry name" value="RuvA domain 2-like"/>
    <property type="match status" value="1"/>
</dbReference>
<dbReference type="GO" id="GO:0005524">
    <property type="term" value="F:ATP binding"/>
    <property type="evidence" value="ECO:0007669"/>
    <property type="project" value="UniProtKB-UniRule"/>
</dbReference>
<dbReference type="GO" id="GO:0006310">
    <property type="term" value="P:DNA recombination"/>
    <property type="evidence" value="ECO:0007669"/>
    <property type="project" value="InterPro"/>
</dbReference>
<keyword evidence="1 3" id="KW-0547">Nucleotide-binding</keyword>
<dbReference type="InterPro" id="IPR027785">
    <property type="entry name" value="UvrD-like_helicase_C"/>
</dbReference>
<keyword evidence="2 3" id="KW-0067">ATP-binding</keyword>
<dbReference type="SMART" id="SM00382">
    <property type="entry name" value="AAA"/>
    <property type="match status" value="1"/>
</dbReference>
<dbReference type="PANTHER" id="PTHR43788:SF6">
    <property type="entry name" value="DNA HELICASE B"/>
    <property type="match status" value="1"/>
</dbReference>
<dbReference type="Pfam" id="PF18335">
    <property type="entry name" value="SH3_13"/>
    <property type="match status" value="1"/>
</dbReference>
<dbReference type="GO" id="GO:0043139">
    <property type="term" value="F:5'-3' DNA helicase activity"/>
    <property type="evidence" value="ECO:0007669"/>
    <property type="project" value="UniProtKB-UniRule"/>
</dbReference>
<keyword evidence="3" id="KW-0413">Isomerase</keyword>
<dbReference type="InterPro" id="IPR003583">
    <property type="entry name" value="Hlx-hairpin-Hlx_DNA-bd_motif"/>
</dbReference>
<dbReference type="GO" id="GO:0003677">
    <property type="term" value="F:DNA binding"/>
    <property type="evidence" value="ECO:0007669"/>
    <property type="project" value="UniProtKB-UniRule"/>
</dbReference>
<evidence type="ECO:0000313" key="8">
    <source>
        <dbReference type="Proteomes" id="UP001057291"/>
    </source>
</evidence>
<dbReference type="Gene3D" id="3.40.50.300">
    <property type="entry name" value="P-loop containing nucleotide triphosphate hydrolases"/>
    <property type="match status" value="2"/>
</dbReference>
<feature type="compositionally biased region" description="Basic and acidic residues" evidence="4">
    <location>
        <begin position="299"/>
        <end position="315"/>
    </location>
</feature>
<dbReference type="Proteomes" id="UP001057291">
    <property type="component" value="Unassembled WGS sequence"/>
</dbReference>
<evidence type="ECO:0000256" key="2">
    <source>
        <dbReference type="ARBA" id="ARBA00022840"/>
    </source>
</evidence>
<dbReference type="SUPFAM" id="SSF52540">
    <property type="entry name" value="P-loop containing nucleoside triphosphate hydrolases"/>
    <property type="match status" value="2"/>
</dbReference>
<feature type="domain" description="Helix-hairpin-helix DNA-binding motif class 1" evidence="5">
    <location>
        <begin position="81"/>
        <end position="103"/>
    </location>
</feature>
<keyword evidence="3" id="KW-0238">DNA-binding</keyword>
<dbReference type="SMART" id="SM00278">
    <property type="entry name" value="HhH1"/>
    <property type="match status" value="3"/>
</dbReference>
<comment type="catalytic activity">
    <reaction evidence="3">
        <text>ATP + H2O = ADP + phosphate + H(+)</text>
        <dbReference type="Rhea" id="RHEA:13065"/>
        <dbReference type="ChEBI" id="CHEBI:15377"/>
        <dbReference type="ChEBI" id="CHEBI:15378"/>
        <dbReference type="ChEBI" id="CHEBI:30616"/>
        <dbReference type="ChEBI" id="CHEBI:43474"/>
        <dbReference type="ChEBI" id="CHEBI:456216"/>
        <dbReference type="EC" id="5.6.2.3"/>
    </reaction>
</comment>
<feature type="domain" description="Helix-hairpin-helix DNA-binding motif class 1" evidence="5">
    <location>
        <begin position="181"/>
        <end position="200"/>
    </location>
</feature>
<accession>A0AAV4LCI9</accession>
<evidence type="ECO:0000256" key="1">
    <source>
        <dbReference type="ARBA" id="ARBA00022741"/>
    </source>
</evidence>
<evidence type="ECO:0000256" key="4">
    <source>
        <dbReference type="SAM" id="MobiDB-lite"/>
    </source>
</evidence>
<dbReference type="EC" id="5.6.2.3" evidence="3"/>
<dbReference type="InterPro" id="IPR003593">
    <property type="entry name" value="AAA+_ATPase"/>
</dbReference>
<dbReference type="GO" id="GO:0017116">
    <property type="term" value="F:single-stranded DNA helicase activity"/>
    <property type="evidence" value="ECO:0007669"/>
    <property type="project" value="TreeGrafter"/>
</dbReference>
<feature type="region of interest" description="Disordered" evidence="4">
    <location>
        <begin position="299"/>
        <end position="328"/>
    </location>
</feature>
<keyword evidence="3 7" id="KW-0347">Helicase</keyword>
<dbReference type="NCBIfam" id="TIGR01448">
    <property type="entry name" value="recD_rel"/>
    <property type="match status" value="1"/>
</dbReference>
<proteinExistence type="inferred from homology"/>
<keyword evidence="8" id="KW-1185">Reference proteome</keyword>
<evidence type="ECO:0000259" key="5">
    <source>
        <dbReference type="SMART" id="SM00278"/>
    </source>
</evidence>
<evidence type="ECO:0000259" key="6">
    <source>
        <dbReference type="SMART" id="SM00382"/>
    </source>
</evidence>
<dbReference type="AlphaFoldDB" id="A0AAV4LCI9"/>
<dbReference type="Pfam" id="PF14490">
    <property type="entry name" value="HHH_RecD2"/>
    <property type="match status" value="1"/>
</dbReference>
<dbReference type="InterPro" id="IPR027417">
    <property type="entry name" value="P-loop_NTPase"/>
</dbReference>
<dbReference type="PANTHER" id="PTHR43788">
    <property type="entry name" value="DNA2/NAM7 HELICASE FAMILY MEMBER"/>
    <property type="match status" value="1"/>
</dbReference>
<dbReference type="GO" id="GO:0016787">
    <property type="term" value="F:hydrolase activity"/>
    <property type="evidence" value="ECO:0007669"/>
    <property type="project" value="UniProtKB-KW"/>
</dbReference>
<dbReference type="Pfam" id="PF14520">
    <property type="entry name" value="HHH_5"/>
    <property type="match status" value="1"/>
</dbReference>
<reference evidence="7" key="1">
    <citation type="journal article" date="2023" name="Int. J. Syst. Evol. Microbiol.">
        <title>Collibacillus ludicampi gen. nov., sp. nov., a new soil bacterium of the family Alicyclobacillaceae.</title>
        <authorList>
            <person name="Jojima T."/>
            <person name="Ioku Y."/>
            <person name="Fukuta Y."/>
            <person name="Shirasaka N."/>
            <person name="Matsumura Y."/>
            <person name="Mori M."/>
        </authorList>
    </citation>
    <scope>NUCLEOTIDE SEQUENCE</scope>
    <source>
        <strain evidence="7">TP075</strain>
    </source>
</reference>
<keyword evidence="3" id="KW-0378">Hydrolase</keyword>
<dbReference type="InterPro" id="IPR006345">
    <property type="entry name" value="RecD2"/>
</dbReference>
<dbReference type="InterPro" id="IPR055446">
    <property type="entry name" value="RecD2_N_OB"/>
</dbReference>
<comment type="function">
    <text evidence="3">DNA-dependent ATPase and ATP-dependent 5'-3' DNA helicase. Has no activity on blunt DNA or DNA with 3'-overhangs, requires at least 10 bases of 5'-ssDNA for helicase activity.</text>
</comment>
<dbReference type="EMBL" id="BOQE01000001">
    <property type="protein sequence ID" value="GIM45535.1"/>
    <property type="molecule type" value="Genomic_DNA"/>
</dbReference>
<feature type="binding site" evidence="3">
    <location>
        <begin position="360"/>
        <end position="364"/>
    </location>
    <ligand>
        <name>ATP</name>
        <dbReference type="ChEBI" id="CHEBI:30616"/>
    </ligand>
</feature>
<name>A0AAV4LCI9_9BACL</name>
<dbReference type="CDD" id="cd17933">
    <property type="entry name" value="DEXSc_RecD-like"/>
    <property type="match status" value="1"/>
</dbReference>
<feature type="domain" description="AAA+ ATPase" evidence="6">
    <location>
        <begin position="349"/>
        <end position="467"/>
    </location>
</feature>
<feature type="domain" description="Helix-hairpin-helix DNA-binding motif class 1" evidence="5">
    <location>
        <begin position="117"/>
        <end position="136"/>
    </location>
</feature>
<comment type="similarity">
    <text evidence="3">Belongs to the RecD family. RecD2 subfamily.</text>
</comment>